<comment type="caution">
    <text evidence="1">The sequence shown here is derived from an EMBL/GenBank/DDBJ whole genome shotgun (WGS) entry which is preliminary data.</text>
</comment>
<organism evidence="1 2">
    <name type="scientific">Apiospora phragmitis</name>
    <dbReference type="NCBI Taxonomy" id="2905665"/>
    <lineage>
        <taxon>Eukaryota</taxon>
        <taxon>Fungi</taxon>
        <taxon>Dikarya</taxon>
        <taxon>Ascomycota</taxon>
        <taxon>Pezizomycotina</taxon>
        <taxon>Sordariomycetes</taxon>
        <taxon>Xylariomycetidae</taxon>
        <taxon>Amphisphaeriales</taxon>
        <taxon>Apiosporaceae</taxon>
        <taxon>Apiospora</taxon>
    </lineage>
</organism>
<dbReference type="Proteomes" id="UP001480595">
    <property type="component" value="Unassembled WGS sequence"/>
</dbReference>
<keyword evidence="2" id="KW-1185">Reference proteome</keyword>
<dbReference type="EMBL" id="JAQQWL010000003">
    <property type="protein sequence ID" value="KAK8079190.1"/>
    <property type="molecule type" value="Genomic_DNA"/>
</dbReference>
<evidence type="ECO:0000313" key="2">
    <source>
        <dbReference type="Proteomes" id="UP001480595"/>
    </source>
</evidence>
<name>A0ABR1W9N6_9PEZI</name>
<dbReference type="GeneID" id="92087469"/>
<proteinExistence type="predicted"/>
<protein>
    <submittedName>
        <fullName evidence="1">Uncharacterized protein</fullName>
    </submittedName>
</protein>
<dbReference type="RefSeq" id="XP_066720261.1">
    <property type="nucleotide sequence ID" value="XM_066854406.1"/>
</dbReference>
<evidence type="ECO:0000313" key="1">
    <source>
        <dbReference type="EMBL" id="KAK8079190.1"/>
    </source>
</evidence>
<reference evidence="1 2" key="1">
    <citation type="submission" date="2023-01" db="EMBL/GenBank/DDBJ databases">
        <title>Analysis of 21 Apiospora genomes using comparative genomics revels a genus with tremendous synthesis potential of carbohydrate active enzymes and secondary metabolites.</title>
        <authorList>
            <person name="Sorensen T."/>
        </authorList>
    </citation>
    <scope>NUCLEOTIDE SEQUENCE [LARGE SCALE GENOMIC DNA]</scope>
    <source>
        <strain evidence="1 2">CBS 135458</strain>
    </source>
</reference>
<accession>A0ABR1W9N6</accession>
<sequence length="341" mass="39365">MNGNPDYDRSKLCESVNAGHNLEDLKLGMVIRQDKYAWVYSIVASDWAWEPCEAHVFEMRGRKQVRFLERMVWPKMRKSDNYKVDFTCASTRIFIQSDVEAIEWAGVNDTKAKLREARLLKMAAATSNDGTLDGVSNDSSKEARLNPVAFVKEVFIYHCVRMGKPLPKFEDRLFANSRGPLQLDGIFRGEGFEEHVERDFSKVLPAAIDERGKPKRGSARPLPLDRDIEMILDLAKIIESQRHLQSPGHRFYRTYLVPHEPQPEKPESSTFEELASRQKDWTGRLNRLLQRIPKILQWLTRQRAAIWKASTPTVLQVFDIVGDSENPMPNNGLDDWPHFLR</sequence>
<gene>
    <name evidence="1" type="ORF">PG994_002997</name>
</gene>